<protein>
    <submittedName>
        <fullName evidence="1">Uncharacterized protein</fullName>
    </submittedName>
</protein>
<sequence length="597" mass="64328">MGLGRVCFSSFFFSDTWHAFETQPRPRPGFLAARPYPQDSLLAGAATLVILSLRVSARVHIPVAASLLLEVWAPQSYAFEEQCLGNTTTLPFAESCTSFGRLAQVRGTAPDFVFWEPEAAFSLGLRLAQNGDLASNSDGGWLVQLWEEAADTNTSTADLAIGPAIVVRDAAAALTDSGGSKILNTNDRLLVIDDSWLTARGVLVSENEAAVLLSDGSFGRTSTLALRNAPADDRPRPLGRAAQELVHQTQLEGYDVEGALAAIGIGVDYPSHPEWTAFVVGLQIGFATALRLTAIRVTSPPHFTFSCDGIEPGNTRLLASGTAPPCRVIVSPFESALQLENPYLGGPSGYSAGMHWWFGGQMQVFPPSGWHEERQSWAVELAGERGDLRLDIHPRRSPSLEDKWLLAFEVLPTLTGTGDTTFVDLRFAIRFFDAADDTLPVPPQELWDPATGNLPLVLRGPRSVPFDRAQFSRGSCIDAGDDLLFPDDTYLGRPPATCTALRLEQRVQSLAERAASGATPRQLQGSIRAAIVLPRNCRPPMPSCADFFELKLGQESLFSRSNGLSEQLKAGSIGVEQGASQAKKFPACLLGLLLLGV</sequence>
<keyword evidence="2" id="KW-1185">Reference proteome</keyword>
<organism evidence="1 2">
    <name type="scientific">Effrenium voratum</name>
    <dbReference type="NCBI Taxonomy" id="2562239"/>
    <lineage>
        <taxon>Eukaryota</taxon>
        <taxon>Sar</taxon>
        <taxon>Alveolata</taxon>
        <taxon>Dinophyceae</taxon>
        <taxon>Suessiales</taxon>
        <taxon>Symbiodiniaceae</taxon>
        <taxon>Effrenium</taxon>
    </lineage>
</organism>
<reference evidence="1" key="1">
    <citation type="submission" date="2023-08" db="EMBL/GenBank/DDBJ databases">
        <authorList>
            <person name="Chen Y."/>
            <person name="Shah S."/>
            <person name="Dougan E. K."/>
            <person name="Thang M."/>
            <person name="Chan C."/>
        </authorList>
    </citation>
    <scope>NUCLEOTIDE SEQUENCE</scope>
</reference>
<dbReference type="Proteomes" id="UP001178507">
    <property type="component" value="Unassembled WGS sequence"/>
</dbReference>
<evidence type="ECO:0000313" key="1">
    <source>
        <dbReference type="EMBL" id="CAJ1409635.1"/>
    </source>
</evidence>
<evidence type="ECO:0000313" key="2">
    <source>
        <dbReference type="Proteomes" id="UP001178507"/>
    </source>
</evidence>
<name>A0AA36JQ26_9DINO</name>
<accession>A0AA36JQ26</accession>
<proteinExistence type="predicted"/>
<comment type="caution">
    <text evidence="1">The sequence shown here is derived from an EMBL/GenBank/DDBJ whole genome shotgun (WGS) entry which is preliminary data.</text>
</comment>
<dbReference type="AlphaFoldDB" id="A0AA36JQ26"/>
<gene>
    <name evidence="1" type="ORF">EVOR1521_LOCUS30679</name>
</gene>
<dbReference type="EMBL" id="CAUJNA010003778">
    <property type="protein sequence ID" value="CAJ1409635.1"/>
    <property type="molecule type" value="Genomic_DNA"/>
</dbReference>